<dbReference type="InterPro" id="IPR057456">
    <property type="entry name" value="Znf_C17orf113"/>
</dbReference>
<dbReference type="AlphaFoldDB" id="A0A6J8DZN1"/>
<dbReference type="OrthoDB" id="10000786at2759"/>
<organism evidence="2 3">
    <name type="scientific">Mytilus coruscus</name>
    <name type="common">Sea mussel</name>
    <dbReference type="NCBI Taxonomy" id="42192"/>
    <lineage>
        <taxon>Eukaryota</taxon>
        <taxon>Metazoa</taxon>
        <taxon>Spiralia</taxon>
        <taxon>Lophotrochozoa</taxon>
        <taxon>Mollusca</taxon>
        <taxon>Bivalvia</taxon>
        <taxon>Autobranchia</taxon>
        <taxon>Pteriomorphia</taxon>
        <taxon>Mytilida</taxon>
        <taxon>Mytiloidea</taxon>
        <taxon>Mytilidae</taxon>
        <taxon>Mytilinae</taxon>
        <taxon>Mytilus</taxon>
    </lineage>
</organism>
<dbReference type="PANTHER" id="PTHR46880">
    <property type="entry name" value="RAS-ASSOCIATING DOMAIN-CONTAINING PROTEIN"/>
    <property type="match status" value="1"/>
</dbReference>
<feature type="domain" description="C17orf113 probable zinc finger" evidence="1">
    <location>
        <begin position="50"/>
        <end position="104"/>
    </location>
</feature>
<evidence type="ECO:0000313" key="2">
    <source>
        <dbReference type="EMBL" id="CAC5413208.1"/>
    </source>
</evidence>
<dbReference type="PANTHER" id="PTHR46880:SF5">
    <property type="entry name" value="DUF4371 DOMAIN-CONTAINING PROTEIN"/>
    <property type="match status" value="1"/>
</dbReference>
<proteinExistence type="predicted"/>
<sequence>MITNFFTSSHDPRSKAAAKVQTSNKNLKSKSDCLQNSKFKPQWSNIFPCIYFDADTNAMYCQDCKSAKMINSFTIGCQMMLKDNIQKHIKSADHKKAVQTKIMRTDWDQGIATANKHHEKEVTVAMSNIFWMGVESVTAIQKAKNTKYTSSDSVLDMQIALSKVVGEEIIEDMKASTYFSVMLDESTDCTTEKTLMLYVCYMKSNVSVTGFFSVVELSGGTADVIFFQVYIHLYRWC</sequence>
<gene>
    <name evidence="2" type="ORF">MCOR_46125</name>
</gene>
<dbReference type="Pfam" id="PF25431">
    <property type="entry name" value="zf-C17orf113"/>
    <property type="match status" value="1"/>
</dbReference>
<name>A0A6J8DZN1_MYTCO</name>
<dbReference type="Proteomes" id="UP000507470">
    <property type="component" value="Unassembled WGS sequence"/>
</dbReference>
<keyword evidence="3" id="KW-1185">Reference proteome</keyword>
<accession>A0A6J8DZN1</accession>
<dbReference type="EMBL" id="CACVKT020008128">
    <property type="protein sequence ID" value="CAC5413208.1"/>
    <property type="molecule type" value="Genomic_DNA"/>
</dbReference>
<evidence type="ECO:0000313" key="3">
    <source>
        <dbReference type="Proteomes" id="UP000507470"/>
    </source>
</evidence>
<evidence type="ECO:0000259" key="1">
    <source>
        <dbReference type="Pfam" id="PF25431"/>
    </source>
</evidence>
<protein>
    <recommendedName>
        <fullName evidence="1">C17orf113 probable zinc finger domain-containing protein</fullName>
    </recommendedName>
</protein>
<reference evidence="2 3" key="1">
    <citation type="submission" date="2020-06" db="EMBL/GenBank/DDBJ databases">
        <authorList>
            <person name="Li R."/>
            <person name="Bekaert M."/>
        </authorList>
    </citation>
    <scope>NUCLEOTIDE SEQUENCE [LARGE SCALE GENOMIC DNA]</scope>
    <source>
        <strain evidence="3">wild</strain>
    </source>
</reference>